<feature type="region of interest" description="Disordered" evidence="2">
    <location>
        <begin position="276"/>
        <end position="314"/>
    </location>
</feature>
<dbReference type="InterPro" id="IPR044274">
    <property type="entry name" value="RFI2"/>
</dbReference>
<keyword evidence="1" id="KW-0479">Metal-binding</keyword>
<feature type="domain" description="RING-type" evidence="3">
    <location>
        <begin position="10"/>
        <end position="55"/>
    </location>
</feature>
<dbReference type="PANTHER" id="PTHR46798:SF20">
    <property type="entry name" value="RING-TYPE DOMAIN-CONTAINING PROTEIN"/>
    <property type="match status" value="1"/>
</dbReference>
<dbReference type="GO" id="GO:0008270">
    <property type="term" value="F:zinc ion binding"/>
    <property type="evidence" value="ECO:0007669"/>
    <property type="project" value="UniProtKB-KW"/>
</dbReference>
<dbReference type="Proteomes" id="UP001163823">
    <property type="component" value="Chromosome 2"/>
</dbReference>
<dbReference type="AlphaFoldDB" id="A0AAD7QEZ1"/>
<name>A0AAD7QEZ1_QUISA</name>
<dbReference type="SMART" id="SM00184">
    <property type="entry name" value="RING"/>
    <property type="match status" value="1"/>
</dbReference>
<dbReference type="SUPFAM" id="SSF57850">
    <property type="entry name" value="RING/U-box"/>
    <property type="match status" value="1"/>
</dbReference>
<sequence>MDASSSINRCSICLEEMSQQCDRTVIKLQCSHMFHMDCIGSAFNMKGFMECPNCRQIENGVWRLFGANRPGEDMDQELVFQNDQAFIETDVQEPGVQAHPLQQLRLGIQSQGYADHIVINPSVTIFGGPWYHGVINPSVTLFGGPLFYHQLLSPVYADQSVVHPSVNIVGTPYFNHQWSDPCVPNGIFGANVLELEAIAQYYHILNLFTSISLHDHLIGAPQFLVPPATLSSASANFAELYGHRDHGAALFGQSLHNVPSPMVEANNAYHISSVDQNRSWRERSSQHPPERYQGRYAEMFPESHNEDEYPYTRG</sequence>
<comment type="caution">
    <text evidence="4">The sequence shown here is derived from an EMBL/GenBank/DDBJ whole genome shotgun (WGS) entry which is preliminary data.</text>
</comment>
<reference evidence="4" key="1">
    <citation type="journal article" date="2023" name="Science">
        <title>Elucidation of the pathway for biosynthesis of saponin adjuvants from the soapbark tree.</title>
        <authorList>
            <person name="Reed J."/>
            <person name="Orme A."/>
            <person name="El-Demerdash A."/>
            <person name="Owen C."/>
            <person name="Martin L.B.B."/>
            <person name="Misra R.C."/>
            <person name="Kikuchi S."/>
            <person name="Rejzek M."/>
            <person name="Martin A.C."/>
            <person name="Harkess A."/>
            <person name="Leebens-Mack J."/>
            <person name="Louveau T."/>
            <person name="Stephenson M.J."/>
            <person name="Osbourn A."/>
        </authorList>
    </citation>
    <scope>NUCLEOTIDE SEQUENCE</scope>
    <source>
        <strain evidence="4">S10</strain>
    </source>
</reference>
<accession>A0AAD7QEZ1</accession>
<keyword evidence="1" id="KW-0863">Zinc-finger</keyword>
<keyword evidence="5" id="KW-1185">Reference proteome</keyword>
<dbReference type="EMBL" id="JARAOO010000002">
    <property type="protein sequence ID" value="KAJ7980280.1"/>
    <property type="molecule type" value="Genomic_DNA"/>
</dbReference>
<gene>
    <name evidence="4" type="ORF">O6P43_003570</name>
</gene>
<dbReference type="PROSITE" id="PS50089">
    <property type="entry name" value="ZF_RING_2"/>
    <property type="match status" value="1"/>
</dbReference>
<dbReference type="CDD" id="cd16448">
    <property type="entry name" value="RING-H2"/>
    <property type="match status" value="1"/>
</dbReference>
<feature type="compositionally biased region" description="Basic and acidic residues" evidence="2">
    <location>
        <begin position="278"/>
        <end position="293"/>
    </location>
</feature>
<protein>
    <submittedName>
        <fullName evidence="4">RING finger family protein</fullName>
    </submittedName>
</protein>
<dbReference type="KEGG" id="qsa:O6P43_003570"/>
<evidence type="ECO:0000256" key="1">
    <source>
        <dbReference type="PROSITE-ProRule" id="PRU00175"/>
    </source>
</evidence>
<dbReference type="InterPro" id="IPR013083">
    <property type="entry name" value="Znf_RING/FYVE/PHD"/>
</dbReference>
<proteinExistence type="predicted"/>
<evidence type="ECO:0000259" key="3">
    <source>
        <dbReference type="PROSITE" id="PS50089"/>
    </source>
</evidence>
<dbReference type="PANTHER" id="PTHR46798">
    <property type="entry name" value="OS09G0511500 PROTEIN"/>
    <property type="match status" value="1"/>
</dbReference>
<dbReference type="InterPro" id="IPR001841">
    <property type="entry name" value="Znf_RING"/>
</dbReference>
<evidence type="ECO:0000256" key="2">
    <source>
        <dbReference type="SAM" id="MobiDB-lite"/>
    </source>
</evidence>
<organism evidence="4 5">
    <name type="scientific">Quillaja saponaria</name>
    <name type="common">Soap bark tree</name>
    <dbReference type="NCBI Taxonomy" id="32244"/>
    <lineage>
        <taxon>Eukaryota</taxon>
        <taxon>Viridiplantae</taxon>
        <taxon>Streptophyta</taxon>
        <taxon>Embryophyta</taxon>
        <taxon>Tracheophyta</taxon>
        <taxon>Spermatophyta</taxon>
        <taxon>Magnoliopsida</taxon>
        <taxon>eudicotyledons</taxon>
        <taxon>Gunneridae</taxon>
        <taxon>Pentapetalae</taxon>
        <taxon>rosids</taxon>
        <taxon>fabids</taxon>
        <taxon>Fabales</taxon>
        <taxon>Quillajaceae</taxon>
        <taxon>Quillaja</taxon>
    </lineage>
</organism>
<keyword evidence="1" id="KW-0862">Zinc</keyword>
<evidence type="ECO:0000313" key="5">
    <source>
        <dbReference type="Proteomes" id="UP001163823"/>
    </source>
</evidence>
<dbReference type="Pfam" id="PF13639">
    <property type="entry name" value="zf-RING_2"/>
    <property type="match status" value="1"/>
</dbReference>
<dbReference type="GO" id="GO:0004842">
    <property type="term" value="F:ubiquitin-protein transferase activity"/>
    <property type="evidence" value="ECO:0007669"/>
    <property type="project" value="InterPro"/>
</dbReference>
<dbReference type="Gene3D" id="3.30.40.10">
    <property type="entry name" value="Zinc/RING finger domain, C3HC4 (zinc finger)"/>
    <property type="match status" value="1"/>
</dbReference>
<evidence type="ECO:0000313" key="4">
    <source>
        <dbReference type="EMBL" id="KAJ7980280.1"/>
    </source>
</evidence>